<name>A0A1J6K8L3_NICAT</name>
<accession>A0A1J6K8L3</accession>
<dbReference type="InterPro" id="IPR001487">
    <property type="entry name" value="Bromodomain"/>
</dbReference>
<dbReference type="Proteomes" id="UP000187609">
    <property type="component" value="Unassembled WGS sequence"/>
</dbReference>
<evidence type="ECO:0000256" key="3">
    <source>
        <dbReference type="SAM" id="MobiDB-lite"/>
    </source>
</evidence>
<dbReference type="SMR" id="A0A1J6K8L3"/>
<dbReference type="OMA" id="VGGWGTW"/>
<evidence type="ECO:0000256" key="1">
    <source>
        <dbReference type="ARBA" id="ARBA00023117"/>
    </source>
</evidence>
<evidence type="ECO:0000313" key="5">
    <source>
        <dbReference type="EMBL" id="OIT19203.1"/>
    </source>
</evidence>
<dbReference type="Pfam" id="PF00439">
    <property type="entry name" value="Bromodomain"/>
    <property type="match status" value="1"/>
</dbReference>
<dbReference type="Gramene" id="OIT19203">
    <property type="protein sequence ID" value="OIT19203"/>
    <property type="gene ID" value="A4A49_42057"/>
</dbReference>
<dbReference type="EMBL" id="MJEQ01009186">
    <property type="protein sequence ID" value="OIT19203.1"/>
    <property type="molecule type" value="Genomic_DNA"/>
</dbReference>
<reference evidence="5" key="1">
    <citation type="submission" date="2016-11" db="EMBL/GenBank/DDBJ databases">
        <title>The genome of Nicotiana attenuata.</title>
        <authorList>
            <person name="Xu S."/>
            <person name="Brockmoeller T."/>
            <person name="Gaquerel E."/>
            <person name="Navarro A."/>
            <person name="Kuhl H."/>
            <person name="Gase K."/>
            <person name="Ling Z."/>
            <person name="Zhou W."/>
            <person name="Kreitzer C."/>
            <person name="Stanke M."/>
            <person name="Tang H."/>
            <person name="Lyons E."/>
            <person name="Pandey P."/>
            <person name="Pandey S.P."/>
            <person name="Timmermann B."/>
            <person name="Baldwin I.T."/>
        </authorList>
    </citation>
    <scope>NUCLEOTIDE SEQUENCE [LARGE SCALE GENOMIC DNA]</scope>
    <source>
        <strain evidence="5">UT</strain>
    </source>
</reference>
<feature type="compositionally biased region" description="Basic residues" evidence="3">
    <location>
        <begin position="242"/>
        <end position="252"/>
    </location>
</feature>
<proteinExistence type="predicted"/>
<gene>
    <name evidence="5" type="ORF">A4A49_42057</name>
</gene>
<comment type="caution">
    <text evidence="5">The sequence shown here is derived from an EMBL/GenBank/DDBJ whole genome shotgun (WGS) entry which is preliminary data.</text>
</comment>
<organism evidence="5 6">
    <name type="scientific">Nicotiana attenuata</name>
    <name type="common">Coyote tobacco</name>
    <dbReference type="NCBI Taxonomy" id="49451"/>
    <lineage>
        <taxon>Eukaryota</taxon>
        <taxon>Viridiplantae</taxon>
        <taxon>Streptophyta</taxon>
        <taxon>Embryophyta</taxon>
        <taxon>Tracheophyta</taxon>
        <taxon>Spermatophyta</taxon>
        <taxon>Magnoliopsida</taxon>
        <taxon>eudicotyledons</taxon>
        <taxon>Gunneridae</taxon>
        <taxon>Pentapetalae</taxon>
        <taxon>asterids</taxon>
        <taxon>lamiids</taxon>
        <taxon>Solanales</taxon>
        <taxon>Solanaceae</taxon>
        <taxon>Nicotianoideae</taxon>
        <taxon>Nicotianeae</taxon>
        <taxon>Nicotiana</taxon>
    </lineage>
</organism>
<feature type="domain" description="Bromo" evidence="4">
    <location>
        <begin position="319"/>
        <end position="389"/>
    </location>
</feature>
<feature type="compositionally biased region" description="Basic and acidic residues" evidence="3">
    <location>
        <begin position="506"/>
        <end position="528"/>
    </location>
</feature>
<dbReference type="AlphaFoldDB" id="A0A1J6K8L3"/>
<evidence type="ECO:0000256" key="2">
    <source>
        <dbReference type="PROSITE-ProRule" id="PRU00035"/>
    </source>
</evidence>
<protein>
    <recommendedName>
        <fullName evidence="4">Bromo domain-containing protein</fullName>
    </recommendedName>
</protein>
<evidence type="ECO:0000313" key="6">
    <source>
        <dbReference type="Proteomes" id="UP000187609"/>
    </source>
</evidence>
<dbReference type="Gene3D" id="1.20.920.10">
    <property type="entry name" value="Bromodomain-like"/>
    <property type="match status" value="1"/>
</dbReference>
<sequence length="536" mass="60259">MVVGSGERRWGTWEELILGGAVLRHGTQDWNVVALELRSRTICPYYFTPEACKAKYEDLQKRYSGCNEENFCTISACNCITGVKCQKNWLLSFMPRIQSFGTNSWFLFTCAWFEELRKRRVEELKRELQKSECSIGSLLTKIESLKAERERSAQIDYGSSHTESAAAIVKSEYIESFGKDGVSAGSFTLDTRTNSSHEFQSPAVASTKEIDSRLDCSKSCERDEVPSTNKPVESANGNGGVLRKRRGKRKRKDATLDSKEVSIGESDNVFSISGISTSHCKDTSTSCDQSIKLTASEDSKGGLSRLRDDDLMAIFNSITHSEVAMIFRHRHDSQKRARYKNTIRQHVDIETVRLRLANGSIKSAGELFRDLLLLTNNAIVYYSKRTREYKSAMDLRDIVTKAYRDHYKSSYHKATSSLLTFSTIGNLLVKPRSARSRPSKDKLQAKSCDNVNSIAGTVGGNDLKSSDADSEVPLQSLLAAKKGFKRRGKFKLAMVDESVNQLTKVPGHEATRPKSLVKEDHQSEMVTKERKRARKR</sequence>
<dbReference type="PROSITE" id="PS50014">
    <property type="entry name" value="BROMODOMAIN_2"/>
    <property type="match status" value="1"/>
</dbReference>
<dbReference type="InterPro" id="IPR036427">
    <property type="entry name" value="Bromodomain-like_sf"/>
</dbReference>
<keyword evidence="1 2" id="KW-0103">Bromodomain</keyword>
<dbReference type="SUPFAM" id="SSF47370">
    <property type="entry name" value="Bromodomain"/>
    <property type="match status" value="1"/>
</dbReference>
<dbReference type="PANTHER" id="PTHR37888">
    <property type="entry name" value="DNA-BINDING BROMODOMAIN-CONTAINING PROTEIN"/>
    <property type="match status" value="1"/>
</dbReference>
<keyword evidence="6" id="KW-1185">Reference proteome</keyword>
<feature type="region of interest" description="Disordered" evidence="3">
    <location>
        <begin position="501"/>
        <end position="536"/>
    </location>
</feature>
<feature type="region of interest" description="Disordered" evidence="3">
    <location>
        <begin position="219"/>
        <end position="258"/>
    </location>
</feature>
<dbReference type="SMART" id="SM00297">
    <property type="entry name" value="BROMO"/>
    <property type="match status" value="1"/>
</dbReference>
<dbReference type="PANTHER" id="PTHR37888:SF4">
    <property type="entry name" value="OS07G0565300 PROTEIN"/>
    <property type="match status" value="1"/>
</dbReference>
<evidence type="ECO:0000259" key="4">
    <source>
        <dbReference type="PROSITE" id="PS50014"/>
    </source>
</evidence>
<dbReference type="InterPro" id="IPR001005">
    <property type="entry name" value="SANT/Myb"/>
</dbReference>
<dbReference type="CDD" id="cd00167">
    <property type="entry name" value="SANT"/>
    <property type="match status" value="1"/>
</dbReference>